<evidence type="ECO:0000313" key="2">
    <source>
        <dbReference type="EMBL" id="OAD77183.1"/>
    </source>
</evidence>
<gene>
    <name evidence="2" type="ORF">PHYBLDRAFT_165672</name>
</gene>
<evidence type="ECO:0000256" key="1">
    <source>
        <dbReference type="SAM" id="Phobius"/>
    </source>
</evidence>
<dbReference type="VEuPathDB" id="FungiDB:PHYBLDRAFT_165672"/>
<protein>
    <submittedName>
        <fullName evidence="2">Uncharacterized protein</fullName>
    </submittedName>
</protein>
<name>A0A162UQU9_PHYB8</name>
<feature type="transmembrane region" description="Helical" evidence="1">
    <location>
        <begin position="59"/>
        <end position="84"/>
    </location>
</feature>
<keyword evidence="3" id="KW-1185">Reference proteome</keyword>
<dbReference type="RefSeq" id="XP_018295223.1">
    <property type="nucleotide sequence ID" value="XM_018435277.1"/>
</dbReference>
<dbReference type="GeneID" id="28996183"/>
<organism evidence="2 3">
    <name type="scientific">Phycomyces blakesleeanus (strain ATCC 8743b / DSM 1359 / FGSC 10004 / NBRC 33097 / NRRL 1555)</name>
    <dbReference type="NCBI Taxonomy" id="763407"/>
    <lineage>
        <taxon>Eukaryota</taxon>
        <taxon>Fungi</taxon>
        <taxon>Fungi incertae sedis</taxon>
        <taxon>Mucoromycota</taxon>
        <taxon>Mucoromycotina</taxon>
        <taxon>Mucoromycetes</taxon>
        <taxon>Mucorales</taxon>
        <taxon>Phycomycetaceae</taxon>
        <taxon>Phycomyces</taxon>
    </lineage>
</organism>
<keyword evidence="1" id="KW-0472">Membrane</keyword>
<reference evidence="3" key="1">
    <citation type="submission" date="2015-06" db="EMBL/GenBank/DDBJ databases">
        <title>Expansion of signal transduction pathways in fungi by whole-genome duplication.</title>
        <authorList>
            <consortium name="DOE Joint Genome Institute"/>
            <person name="Corrochano L.M."/>
            <person name="Kuo A."/>
            <person name="Marcet-Houben M."/>
            <person name="Polaino S."/>
            <person name="Salamov A."/>
            <person name="Villalobos J.M."/>
            <person name="Alvarez M.I."/>
            <person name="Avalos J."/>
            <person name="Benito E.P."/>
            <person name="Benoit I."/>
            <person name="Burger G."/>
            <person name="Camino L.P."/>
            <person name="Canovas D."/>
            <person name="Cerda-Olmedo E."/>
            <person name="Cheng J.-F."/>
            <person name="Dominguez A."/>
            <person name="Elias M."/>
            <person name="Eslava A.P."/>
            <person name="Glaser F."/>
            <person name="Grimwood J."/>
            <person name="Gutierrez G."/>
            <person name="Heitman J."/>
            <person name="Henrissat B."/>
            <person name="Iturriaga E.A."/>
            <person name="Lang B.F."/>
            <person name="Lavin J.L."/>
            <person name="Lee S."/>
            <person name="Li W."/>
            <person name="Lindquist E."/>
            <person name="Lopez-Garcia S."/>
            <person name="Luque E.M."/>
            <person name="Marcos A.T."/>
            <person name="Martin J."/>
            <person name="McCluskey K."/>
            <person name="Medina H.R."/>
            <person name="Miralles-Duran A."/>
            <person name="Miyazaki A."/>
            <person name="Munoz-Torres E."/>
            <person name="Oguiza J.A."/>
            <person name="Ohm R."/>
            <person name="Olmedo M."/>
            <person name="Orejas M."/>
            <person name="Ortiz-Castellanos L."/>
            <person name="Pisabarro A.G."/>
            <person name="Rodriguez-Romero J."/>
            <person name="Ruiz-Herrera J."/>
            <person name="Ruiz-Vazquez R."/>
            <person name="Sanz C."/>
            <person name="Schackwitz W."/>
            <person name="Schmutz J."/>
            <person name="Shahriari M."/>
            <person name="Shelest E."/>
            <person name="Silva-Franco F."/>
            <person name="Soanes D."/>
            <person name="Syed K."/>
            <person name="Tagua V.G."/>
            <person name="Talbot N.J."/>
            <person name="Thon M."/>
            <person name="De vries R.P."/>
            <person name="Wiebenga A."/>
            <person name="Yadav J.S."/>
            <person name="Braun E.L."/>
            <person name="Baker S."/>
            <person name="Garre V."/>
            <person name="Horwitz B."/>
            <person name="Torres-Martinez S."/>
            <person name="Idnurm A."/>
            <person name="Herrera-Estrella A."/>
            <person name="Gabaldon T."/>
            <person name="Grigoriev I.V."/>
        </authorList>
    </citation>
    <scope>NUCLEOTIDE SEQUENCE [LARGE SCALE GENOMIC DNA]</scope>
    <source>
        <strain evidence="3">NRRL 1555(-)</strain>
    </source>
</reference>
<accession>A0A162UQU9</accession>
<dbReference type="EMBL" id="KV440975">
    <property type="protein sequence ID" value="OAD77183.1"/>
    <property type="molecule type" value="Genomic_DNA"/>
</dbReference>
<evidence type="ECO:0000313" key="3">
    <source>
        <dbReference type="Proteomes" id="UP000077315"/>
    </source>
</evidence>
<sequence length="144" mass="17111">MTTWLIYAMVKKKSFCPKGIFHFKASYFYPTEIMGCLSWYLSLAIWMRVSDLREGWKEWLEALMTVFTSNLLISTSFFGSWYLLGVLSQIDRSNSCVNLGQSYQFVVEDTKRQKYKIRTKFIDFYSIYRIIFAHSDFFFEPVGI</sequence>
<keyword evidence="1" id="KW-1133">Transmembrane helix</keyword>
<proteinExistence type="predicted"/>
<dbReference type="InParanoid" id="A0A162UQU9"/>
<feature type="transmembrane region" description="Helical" evidence="1">
    <location>
        <begin position="27"/>
        <end position="47"/>
    </location>
</feature>
<dbReference type="Proteomes" id="UP000077315">
    <property type="component" value="Unassembled WGS sequence"/>
</dbReference>
<keyword evidence="1" id="KW-0812">Transmembrane</keyword>
<dbReference type="AlphaFoldDB" id="A0A162UQU9"/>